<reference evidence="5" key="1">
    <citation type="journal article" date="2019" name="Int. J. Syst. Evol. Microbiol.">
        <title>The Global Catalogue of Microorganisms (GCM) 10K type strain sequencing project: providing services to taxonomists for standard genome sequencing and annotation.</title>
        <authorList>
            <consortium name="The Broad Institute Genomics Platform"/>
            <consortium name="The Broad Institute Genome Sequencing Center for Infectious Disease"/>
            <person name="Wu L."/>
            <person name="Ma J."/>
        </authorList>
    </citation>
    <scope>NUCLEOTIDE SEQUENCE [LARGE SCALE GENOMIC DNA]</scope>
    <source>
        <strain evidence="5">CGMCC 1.12606</strain>
    </source>
</reference>
<gene>
    <name evidence="4" type="ORF">GCM10011361_17830</name>
</gene>
<dbReference type="PANTHER" id="PTHR46825">
    <property type="entry name" value="D-ALANYL-D-ALANINE-CARBOXYPEPTIDASE/ENDOPEPTIDASE AMPH"/>
    <property type="match status" value="1"/>
</dbReference>
<dbReference type="InterPro" id="IPR012338">
    <property type="entry name" value="Beta-lactam/transpept-like"/>
</dbReference>
<dbReference type="SUPFAM" id="SSF56601">
    <property type="entry name" value="beta-lactamase/transpeptidase-like"/>
    <property type="match status" value="1"/>
</dbReference>
<dbReference type="InterPro" id="IPR001466">
    <property type="entry name" value="Beta-lactam-related"/>
</dbReference>
<dbReference type="InterPro" id="IPR050491">
    <property type="entry name" value="AmpC-like"/>
</dbReference>
<comment type="subcellular location">
    <subcellularLocation>
        <location evidence="1">Membrane</location>
    </subcellularLocation>
</comment>
<evidence type="ECO:0000256" key="2">
    <source>
        <dbReference type="ARBA" id="ARBA00023136"/>
    </source>
</evidence>
<dbReference type="Gene3D" id="3.40.710.10">
    <property type="entry name" value="DD-peptidase/beta-lactamase superfamily"/>
    <property type="match status" value="1"/>
</dbReference>
<dbReference type="RefSeq" id="WP_188370327.1">
    <property type="nucleotide sequence ID" value="NZ_BMFH01000001.1"/>
</dbReference>
<sequence>MRHALFLIALICTSLVPGQDLGKKVGSYVQTYVDTGDFSGCILITKHGNTLYKDCFGQANFSFSIPNTPNTKFKIGSVSKQFTAAAILRLEEEGKLRTDDLVSRFYPAHPHASEITLEQLLTHTSGVTDIYNIPEFNTLSCQNISISEVVRLVLNTDLDFDPGSQYRYSNGGYAVLAGIIEVVSGMSYSEYLKQFLFDPLEMTATAHAAGDEVVSGLATGYEPKGYDGLKITPYISPEVLKGSGSLHSTIGDLQRWVESIETRKLLRNDSYEKFLKNYGHNYGLGISVYTSKDQQVFGHDGRVNGFIADYLHYRESGVTIIILGNVQTGVADFFRSDIASIVFDLEYKSRAKTSPLSEDILDPKPFLGTYAFGPNFKVHIEYFDDSLQARANEGGYSELIPLADGRFFSRTLYSYIDFLKDDEGDVSKMLWINNDGNSFEGVKDN</sequence>
<protein>
    <recommendedName>
        <fullName evidence="3">Beta-lactamase-related domain-containing protein</fullName>
    </recommendedName>
</protein>
<evidence type="ECO:0000313" key="5">
    <source>
        <dbReference type="Proteomes" id="UP000625780"/>
    </source>
</evidence>
<dbReference type="EMBL" id="BMFH01000001">
    <property type="protein sequence ID" value="GGD51542.1"/>
    <property type="molecule type" value="Genomic_DNA"/>
</dbReference>
<evidence type="ECO:0000313" key="4">
    <source>
        <dbReference type="EMBL" id="GGD51542.1"/>
    </source>
</evidence>
<dbReference type="Proteomes" id="UP000625780">
    <property type="component" value="Unassembled WGS sequence"/>
</dbReference>
<feature type="domain" description="Beta-lactamase-related" evidence="3">
    <location>
        <begin position="29"/>
        <end position="332"/>
    </location>
</feature>
<comment type="caution">
    <text evidence="4">The sequence shown here is derived from an EMBL/GenBank/DDBJ whole genome shotgun (WGS) entry which is preliminary data.</text>
</comment>
<dbReference type="PANTHER" id="PTHR46825:SF11">
    <property type="entry name" value="PENICILLIN-BINDING PROTEIN 4"/>
    <property type="match status" value="1"/>
</dbReference>
<keyword evidence="5" id="KW-1185">Reference proteome</keyword>
<organism evidence="4 5">
    <name type="scientific">Muriicola marianensis</name>
    <dbReference type="NCBI Taxonomy" id="1324801"/>
    <lineage>
        <taxon>Bacteria</taxon>
        <taxon>Pseudomonadati</taxon>
        <taxon>Bacteroidota</taxon>
        <taxon>Flavobacteriia</taxon>
        <taxon>Flavobacteriales</taxon>
        <taxon>Flavobacteriaceae</taxon>
        <taxon>Muriicola</taxon>
    </lineage>
</organism>
<proteinExistence type="predicted"/>
<name>A0ABQ1R188_9FLAO</name>
<accession>A0ABQ1R188</accession>
<evidence type="ECO:0000259" key="3">
    <source>
        <dbReference type="Pfam" id="PF00144"/>
    </source>
</evidence>
<dbReference type="Pfam" id="PF00144">
    <property type="entry name" value="Beta-lactamase"/>
    <property type="match status" value="1"/>
</dbReference>
<evidence type="ECO:0000256" key="1">
    <source>
        <dbReference type="ARBA" id="ARBA00004370"/>
    </source>
</evidence>
<keyword evidence="2" id="KW-0472">Membrane</keyword>